<keyword evidence="3" id="KW-1133">Transmembrane helix</keyword>
<organism evidence="4 5">
    <name type="scientific">Actinomycetospora lemnae</name>
    <dbReference type="NCBI Taxonomy" id="3019891"/>
    <lineage>
        <taxon>Bacteria</taxon>
        <taxon>Bacillati</taxon>
        <taxon>Actinomycetota</taxon>
        <taxon>Actinomycetes</taxon>
        <taxon>Pseudonocardiales</taxon>
        <taxon>Pseudonocardiaceae</taxon>
        <taxon>Actinomycetospora</taxon>
    </lineage>
</organism>
<feature type="compositionally biased region" description="Low complexity" evidence="2">
    <location>
        <begin position="28"/>
        <end position="52"/>
    </location>
</feature>
<gene>
    <name evidence="4" type="ORF">PGB27_26025</name>
</gene>
<keyword evidence="3" id="KW-0472">Membrane</keyword>
<evidence type="ECO:0000256" key="2">
    <source>
        <dbReference type="SAM" id="MobiDB-lite"/>
    </source>
</evidence>
<proteinExistence type="predicted"/>
<keyword evidence="5" id="KW-1185">Reference proteome</keyword>
<reference evidence="4 5" key="1">
    <citation type="submission" date="2023-02" db="EMBL/GenBank/DDBJ databases">
        <title>Genome sequencing required for Actinomycetospora new species description.</title>
        <authorList>
            <person name="Saimee Y."/>
            <person name="Duangmal K."/>
        </authorList>
    </citation>
    <scope>NUCLEOTIDE SEQUENCE [LARGE SCALE GENOMIC DNA]</scope>
    <source>
        <strain evidence="4 5">DW7H6</strain>
    </source>
</reference>
<evidence type="ECO:0000256" key="1">
    <source>
        <dbReference type="SAM" id="Coils"/>
    </source>
</evidence>
<name>A0ABT5T129_9PSEU</name>
<accession>A0ABT5T129</accession>
<evidence type="ECO:0000313" key="5">
    <source>
        <dbReference type="Proteomes" id="UP001300763"/>
    </source>
</evidence>
<feature type="coiled-coil region" evidence="1">
    <location>
        <begin position="86"/>
        <end position="113"/>
    </location>
</feature>
<sequence length="250" mass="25017">MSTATLSEPRTRTGTRSTPGPGAPARRSTASTPRPGTTTTTKATTPTQPSSSGTAPFVLLIMVLLTGGLVATLWLSTAAAADSYRLDEARQVARDLSEQSERLHRDVEAAQSAPALAAAARAQGMVPAGEPAVLLVAPDGTSQVIGDPRPAEPIAPPAPTPAAPAPPATETPGAPGTTGTTGTTGAQAATDGQQAPAPAGAAAAEDRLVAVPNGQQQTQARTEQTPADQAQQDQDGETPQDDAAVTEAGR</sequence>
<keyword evidence="1" id="KW-0175">Coiled coil</keyword>
<dbReference type="EMBL" id="JAQZAO010000016">
    <property type="protein sequence ID" value="MDD7968820.1"/>
    <property type="molecule type" value="Genomic_DNA"/>
</dbReference>
<feature type="region of interest" description="Disordered" evidence="2">
    <location>
        <begin position="1"/>
        <end position="52"/>
    </location>
</feature>
<feature type="transmembrane region" description="Helical" evidence="3">
    <location>
        <begin position="57"/>
        <end position="81"/>
    </location>
</feature>
<protein>
    <submittedName>
        <fullName evidence="4">Uncharacterized protein</fullName>
    </submittedName>
</protein>
<feature type="compositionally biased region" description="Low complexity" evidence="2">
    <location>
        <begin position="170"/>
        <end position="203"/>
    </location>
</feature>
<feature type="region of interest" description="Disordered" evidence="2">
    <location>
        <begin position="140"/>
        <end position="250"/>
    </location>
</feature>
<dbReference type="Proteomes" id="UP001300763">
    <property type="component" value="Unassembled WGS sequence"/>
</dbReference>
<keyword evidence="3" id="KW-0812">Transmembrane</keyword>
<feature type="compositionally biased region" description="Polar residues" evidence="2">
    <location>
        <begin position="213"/>
        <end position="226"/>
    </location>
</feature>
<evidence type="ECO:0000313" key="4">
    <source>
        <dbReference type="EMBL" id="MDD7968820.1"/>
    </source>
</evidence>
<comment type="caution">
    <text evidence="4">The sequence shown here is derived from an EMBL/GenBank/DDBJ whole genome shotgun (WGS) entry which is preliminary data.</text>
</comment>
<evidence type="ECO:0000256" key="3">
    <source>
        <dbReference type="SAM" id="Phobius"/>
    </source>
</evidence>
<feature type="compositionally biased region" description="Pro residues" evidence="2">
    <location>
        <begin position="151"/>
        <end position="169"/>
    </location>
</feature>
<dbReference type="RefSeq" id="WP_274203353.1">
    <property type="nucleotide sequence ID" value="NZ_JAQZAO010000016.1"/>
</dbReference>